<gene>
    <name evidence="1" type="ORF">NUW58_g2530</name>
</gene>
<evidence type="ECO:0000313" key="2">
    <source>
        <dbReference type="Proteomes" id="UP001143856"/>
    </source>
</evidence>
<name>A0ACC1PHH4_9PEZI</name>
<sequence>MSRSLLAAGFDLLMRKPLRTYELYELFLGGPQTNIVALYAGLTEKEKSAYPRRLVEHAALEDDPRYNAIRNELKRRAVPLWLTEGREGLVIDFCKVIVKVVKVDEDEPSSAT</sequence>
<comment type="caution">
    <text evidence="1">The sequence shown here is derived from an EMBL/GenBank/DDBJ whole genome shotgun (WGS) entry which is preliminary data.</text>
</comment>
<organism evidence="1 2">
    <name type="scientific">Xylaria curta</name>
    <dbReference type="NCBI Taxonomy" id="42375"/>
    <lineage>
        <taxon>Eukaryota</taxon>
        <taxon>Fungi</taxon>
        <taxon>Dikarya</taxon>
        <taxon>Ascomycota</taxon>
        <taxon>Pezizomycotina</taxon>
        <taxon>Sordariomycetes</taxon>
        <taxon>Xylariomycetidae</taxon>
        <taxon>Xylariales</taxon>
        <taxon>Xylariaceae</taxon>
        <taxon>Xylaria</taxon>
    </lineage>
</organism>
<dbReference type="EMBL" id="JAPDGR010000335">
    <property type="protein sequence ID" value="KAJ2991383.1"/>
    <property type="molecule type" value="Genomic_DNA"/>
</dbReference>
<proteinExistence type="predicted"/>
<protein>
    <submittedName>
        <fullName evidence="1">Uncharacterized protein</fullName>
    </submittedName>
</protein>
<evidence type="ECO:0000313" key="1">
    <source>
        <dbReference type="EMBL" id="KAJ2991383.1"/>
    </source>
</evidence>
<reference evidence="1" key="1">
    <citation type="submission" date="2022-10" db="EMBL/GenBank/DDBJ databases">
        <title>Genome Sequence of Xylaria curta.</title>
        <authorList>
            <person name="Buettner E."/>
        </authorList>
    </citation>
    <scope>NUCLEOTIDE SEQUENCE</scope>
    <source>
        <strain evidence="1">Babe10</strain>
    </source>
</reference>
<dbReference type="Proteomes" id="UP001143856">
    <property type="component" value="Unassembled WGS sequence"/>
</dbReference>
<keyword evidence="2" id="KW-1185">Reference proteome</keyword>
<accession>A0ACC1PHH4</accession>